<evidence type="ECO:0000313" key="1">
    <source>
        <dbReference type="EMBL" id="QJA86759.1"/>
    </source>
</evidence>
<dbReference type="EMBL" id="MT142657">
    <property type="protein sequence ID" value="QJA86759.1"/>
    <property type="molecule type" value="Genomic_DNA"/>
</dbReference>
<reference evidence="1" key="1">
    <citation type="submission" date="2020-03" db="EMBL/GenBank/DDBJ databases">
        <title>The deep terrestrial virosphere.</title>
        <authorList>
            <person name="Holmfeldt K."/>
            <person name="Nilsson E."/>
            <person name="Simone D."/>
            <person name="Lopez-Fernandez M."/>
            <person name="Wu X."/>
            <person name="de Brujin I."/>
            <person name="Lundin D."/>
            <person name="Andersson A."/>
            <person name="Bertilsson S."/>
            <person name="Dopson M."/>
        </authorList>
    </citation>
    <scope>NUCLEOTIDE SEQUENCE</scope>
    <source>
        <strain evidence="1">MM415B03123</strain>
    </source>
</reference>
<proteinExistence type="predicted"/>
<name>A0A6M3KXM2_9ZZZZ</name>
<accession>A0A6M3KXM2</accession>
<gene>
    <name evidence="1" type="ORF">MM415B03123_0017</name>
</gene>
<dbReference type="AlphaFoldDB" id="A0A6M3KXM2"/>
<protein>
    <submittedName>
        <fullName evidence="1">Uncharacterized protein</fullName>
    </submittedName>
</protein>
<sequence length="66" mass="7756">MSEIRAKIQAIYKVKRFFQESRKRTWGKGEVILALVEMQRNMLIEEVELLNHNTPEAIEQIIQEGA</sequence>
<organism evidence="1">
    <name type="scientific">viral metagenome</name>
    <dbReference type="NCBI Taxonomy" id="1070528"/>
    <lineage>
        <taxon>unclassified sequences</taxon>
        <taxon>metagenomes</taxon>
        <taxon>organismal metagenomes</taxon>
    </lineage>
</organism>